<reference evidence="2" key="1">
    <citation type="submission" date="2023-10" db="EMBL/GenBank/DDBJ databases">
        <title>Genome assembly of Pristionchus species.</title>
        <authorList>
            <person name="Yoshida K."/>
            <person name="Sommer R.J."/>
        </authorList>
    </citation>
    <scope>NUCLEOTIDE SEQUENCE</scope>
    <source>
        <strain evidence="2">RS0144</strain>
    </source>
</reference>
<dbReference type="SUPFAM" id="SSF53474">
    <property type="entry name" value="alpha/beta-Hydrolases"/>
    <property type="match status" value="1"/>
</dbReference>
<dbReference type="EMBL" id="BTSX01000004">
    <property type="protein sequence ID" value="GMS92057.1"/>
    <property type="molecule type" value="Genomic_DNA"/>
</dbReference>
<dbReference type="PANTHER" id="PTHR43329">
    <property type="entry name" value="EPOXIDE HYDROLASE"/>
    <property type="match status" value="1"/>
</dbReference>
<feature type="non-terminal residue" evidence="2">
    <location>
        <position position="1"/>
    </location>
</feature>
<sequence>DSSKPPNIADYSAPLLVKDLDDLIHELGYATATVLGHDWGGAVAWSHALHYPQSVHRLIVCNIPHPGVLLSLLSENKEQQSKSWYMLFFQTPRIPEAFHVADDFKIFDEYFRGHMRIKNQENFTAEDMEAWKCTFSKPGCLRGGLNYYRALFQNAQGGFAEAMCTVKTLILWG</sequence>
<accession>A0AAV5TCK4</accession>
<evidence type="ECO:0000259" key="1">
    <source>
        <dbReference type="Pfam" id="PF00561"/>
    </source>
</evidence>
<dbReference type="Gene3D" id="3.40.50.1820">
    <property type="entry name" value="alpha/beta hydrolase"/>
    <property type="match status" value="1"/>
</dbReference>
<feature type="non-terminal residue" evidence="2">
    <location>
        <position position="173"/>
    </location>
</feature>
<evidence type="ECO:0000313" key="3">
    <source>
        <dbReference type="Proteomes" id="UP001432027"/>
    </source>
</evidence>
<comment type="caution">
    <text evidence="2">The sequence shown here is derived from an EMBL/GenBank/DDBJ whole genome shotgun (WGS) entry which is preliminary data.</text>
</comment>
<dbReference type="InterPro" id="IPR029058">
    <property type="entry name" value="AB_hydrolase_fold"/>
</dbReference>
<dbReference type="Proteomes" id="UP001432027">
    <property type="component" value="Unassembled WGS sequence"/>
</dbReference>
<evidence type="ECO:0000313" key="2">
    <source>
        <dbReference type="EMBL" id="GMS92057.1"/>
    </source>
</evidence>
<gene>
    <name evidence="2" type="ORF">PENTCL1PPCAC_14232</name>
</gene>
<dbReference type="InterPro" id="IPR000073">
    <property type="entry name" value="AB_hydrolase_1"/>
</dbReference>
<protein>
    <recommendedName>
        <fullName evidence="1">AB hydrolase-1 domain-containing protein</fullName>
    </recommendedName>
</protein>
<name>A0AAV5TCK4_9BILA</name>
<dbReference type="GO" id="GO:0004301">
    <property type="term" value="F:epoxide hydrolase activity"/>
    <property type="evidence" value="ECO:0007669"/>
    <property type="project" value="UniProtKB-ARBA"/>
</dbReference>
<organism evidence="2 3">
    <name type="scientific">Pristionchus entomophagus</name>
    <dbReference type="NCBI Taxonomy" id="358040"/>
    <lineage>
        <taxon>Eukaryota</taxon>
        <taxon>Metazoa</taxon>
        <taxon>Ecdysozoa</taxon>
        <taxon>Nematoda</taxon>
        <taxon>Chromadorea</taxon>
        <taxon>Rhabditida</taxon>
        <taxon>Rhabditina</taxon>
        <taxon>Diplogasteromorpha</taxon>
        <taxon>Diplogasteroidea</taxon>
        <taxon>Neodiplogasteridae</taxon>
        <taxon>Pristionchus</taxon>
    </lineage>
</organism>
<feature type="domain" description="AB hydrolase-1" evidence="1">
    <location>
        <begin position="2"/>
        <end position="75"/>
    </location>
</feature>
<dbReference type="Pfam" id="PF00561">
    <property type="entry name" value="Abhydrolase_1"/>
    <property type="match status" value="1"/>
</dbReference>
<keyword evidence="3" id="KW-1185">Reference proteome</keyword>
<dbReference type="AlphaFoldDB" id="A0AAV5TCK4"/>
<proteinExistence type="predicted"/>